<dbReference type="EMBL" id="CP000853">
    <property type="protein sequence ID" value="ABW19666.1"/>
    <property type="molecule type" value="Genomic_DNA"/>
</dbReference>
<evidence type="ECO:0000313" key="2">
    <source>
        <dbReference type="Proteomes" id="UP000000269"/>
    </source>
</evidence>
<dbReference type="KEGG" id="aoe:Clos_2130"/>
<organism evidence="1 2">
    <name type="scientific">Alkaliphilus oremlandii (strain OhILAs)</name>
    <name type="common">Clostridium oremlandii (strain OhILAs)</name>
    <dbReference type="NCBI Taxonomy" id="350688"/>
    <lineage>
        <taxon>Bacteria</taxon>
        <taxon>Bacillati</taxon>
        <taxon>Bacillota</taxon>
        <taxon>Clostridia</taxon>
        <taxon>Peptostreptococcales</taxon>
        <taxon>Natronincolaceae</taxon>
        <taxon>Alkaliphilus</taxon>
    </lineage>
</organism>
<dbReference type="RefSeq" id="WP_012159975.1">
    <property type="nucleotide sequence ID" value="NC_009922.1"/>
</dbReference>
<evidence type="ECO:0000313" key="1">
    <source>
        <dbReference type="EMBL" id="ABW19666.1"/>
    </source>
</evidence>
<gene>
    <name evidence="1" type="ordered locus">Clos_2130</name>
</gene>
<proteinExistence type="predicted"/>
<accession>A8MIN4</accession>
<protein>
    <submittedName>
        <fullName evidence="1">Uncharacterized protein</fullName>
    </submittedName>
</protein>
<dbReference type="STRING" id="350688.Clos_2130"/>
<name>A8MIN4_ALKOO</name>
<dbReference type="AlphaFoldDB" id="A8MIN4"/>
<sequence>MKREDIHNFIENLDQEHQFFNGIDEINQYNVNAIAELIQYYNMKIYKDPIYKKSEIRQAIKTYFASCR</sequence>
<reference evidence="2" key="1">
    <citation type="submission" date="2007-10" db="EMBL/GenBank/DDBJ databases">
        <title>Complete genome of Alkaliphilus oremlandii OhILAs.</title>
        <authorList>
            <person name="Copeland A."/>
            <person name="Lucas S."/>
            <person name="Lapidus A."/>
            <person name="Barry K."/>
            <person name="Detter J.C."/>
            <person name="Glavina del Rio T."/>
            <person name="Hammon N."/>
            <person name="Israni S."/>
            <person name="Dalin E."/>
            <person name="Tice H."/>
            <person name="Pitluck S."/>
            <person name="Chain P."/>
            <person name="Malfatti S."/>
            <person name="Shin M."/>
            <person name="Vergez L."/>
            <person name="Schmutz J."/>
            <person name="Larimer F."/>
            <person name="Land M."/>
            <person name="Hauser L."/>
            <person name="Kyrpides N."/>
            <person name="Mikhailova N."/>
            <person name="Stolz J.F."/>
            <person name="Dawson A."/>
            <person name="Fisher E."/>
            <person name="Crable B."/>
            <person name="Perera E."/>
            <person name="Lisak J."/>
            <person name="Ranganathan M."/>
            <person name="Basu P."/>
            <person name="Richardson P."/>
        </authorList>
    </citation>
    <scope>NUCLEOTIDE SEQUENCE [LARGE SCALE GENOMIC DNA]</scope>
    <source>
        <strain evidence="2">OhILAs</strain>
    </source>
</reference>
<dbReference type="Proteomes" id="UP000000269">
    <property type="component" value="Chromosome"/>
</dbReference>
<dbReference type="HOGENOM" id="CLU_2784727_0_0_9"/>
<keyword evidence="2" id="KW-1185">Reference proteome</keyword>